<dbReference type="HOGENOM" id="CLU_2653889_0_0_1"/>
<feature type="region of interest" description="Disordered" evidence="1">
    <location>
        <begin position="1"/>
        <end position="76"/>
    </location>
</feature>
<dbReference type="Ensembl" id="ENSMPUT00000003235.1">
    <property type="protein sequence ID" value="ENSMPUP00000003170.1"/>
    <property type="gene ID" value="ENSMPUG00000003203.1"/>
</dbReference>
<reference evidence="2" key="1">
    <citation type="submission" date="2024-06" db="UniProtKB">
        <authorList>
            <consortium name="Ensembl"/>
        </authorList>
    </citation>
    <scope>IDENTIFICATION</scope>
</reference>
<dbReference type="InParanoid" id="M3XVS0"/>
<dbReference type="EMBL" id="AEYP01057634">
    <property type="status" value="NOT_ANNOTATED_CDS"/>
    <property type="molecule type" value="Genomic_DNA"/>
</dbReference>
<dbReference type="AlphaFoldDB" id="M3XVS0"/>
<proteinExistence type="predicted"/>
<feature type="compositionally biased region" description="Basic and acidic residues" evidence="1">
    <location>
        <begin position="19"/>
        <end position="32"/>
    </location>
</feature>
<protein>
    <submittedName>
        <fullName evidence="2">Uncharacterized protein</fullName>
    </submittedName>
</protein>
<feature type="compositionally biased region" description="Basic residues" evidence="1">
    <location>
        <begin position="47"/>
        <end position="64"/>
    </location>
</feature>
<sequence>MQAGKRSCLAEGESTQDLRSQEQRKDNREKPVEGSNGVKRIPMTYTGRRRPARFLRTSHQRKHHQLDLRRQNERGL</sequence>
<accession>M3XVS0</accession>
<feature type="compositionally biased region" description="Basic and acidic residues" evidence="1">
    <location>
        <begin position="65"/>
        <end position="76"/>
    </location>
</feature>
<evidence type="ECO:0000313" key="2">
    <source>
        <dbReference type="Ensembl" id="ENSMPUP00000003170.1"/>
    </source>
</evidence>
<name>M3XVS0_MUSPF</name>
<evidence type="ECO:0000256" key="1">
    <source>
        <dbReference type="SAM" id="MobiDB-lite"/>
    </source>
</evidence>
<organism evidence="2">
    <name type="scientific">Mustela putorius furo</name>
    <name type="common">European domestic ferret</name>
    <name type="synonym">Mustela furo</name>
    <dbReference type="NCBI Taxonomy" id="9669"/>
    <lineage>
        <taxon>Eukaryota</taxon>
        <taxon>Metazoa</taxon>
        <taxon>Chordata</taxon>
        <taxon>Craniata</taxon>
        <taxon>Vertebrata</taxon>
        <taxon>Euteleostomi</taxon>
        <taxon>Mammalia</taxon>
        <taxon>Eutheria</taxon>
        <taxon>Laurasiatheria</taxon>
        <taxon>Carnivora</taxon>
        <taxon>Caniformia</taxon>
        <taxon>Musteloidea</taxon>
        <taxon>Mustelidae</taxon>
        <taxon>Mustelinae</taxon>
        <taxon>Mustela</taxon>
    </lineage>
</organism>